<feature type="transmembrane region" description="Helical" evidence="1">
    <location>
        <begin position="12"/>
        <end position="31"/>
    </location>
</feature>
<gene>
    <name evidence="2" type="ORF">CP967_11615</name>
</gene>
<accession>A0A5J6FC69</accession>
<organism evidence="2 3">
    <name type="scientific">Streptomyces nitrosporeus</name>
    <dbReference type="NCBI Taxonomy" id="28894"/>
    <lineage>
        <taxon>Bacteria</taxon>
        <taxon>Bacillati</taxon>
        <taxon>Actinomycetota</taxon>
        <taxon>Actinomycetes</taxon>
        <taxon>Kitasatosporales</taxon>
        <taxon>Streptomycetaceae</taxon>
        <taxon>Streptomyces</taxon>
    </lineage>
</organism>
<dbReference type="InterPro" id="IPR025339">
    <property type="entry name" value="DUF4245"/>
</dbReference>
<keyword evidence="3" id="KW-1185">Reference proteome</keyword>
<dbReference type="Proteomes" id="UP000326178">
    <property type="component" value="Chromosome"/>
</dbReference>
<evidence type="ECO:0000313" key="2">
    <source>
        <dbReference type="EMBL" id="QEU72555.1"/>
    </source>
</evidence>
<dbReference type="KEGG" id="snk:CP967_11615"/>
<dbReference type="EMBL" id="CP023702">
    <property type="protein sequence ID" value="QEU72555.1"/>
    <property type="molecule type" value="Genomic_DNA"/>
</dbReference>
<name>A0A5J6FC69_9ACTN</name>
<keyword evidence="1" id="KW-0472">Membrane</keyword>
<dbReference type="RefSeq" id="WP_150487902.1">
    <property type="nucleotide sequence ID" value="NZ_BMUV01000001.1"/>
</dbReference>
<evidence type="ECO:0000256" key="1">
    <source>
        <dbReference type="SAM" id="Phobius"/>
    </source>
</evidence>
<dbReference type="AlphaFoldDB" id="A0A5J6FC69"/>
<reference evidence="2 3" key="1">
    <citation type="submission" date="2017-09" db="EMBL/GenBank/DDBJ databases">
        <authorList>
            <person name="Lee N."/>
            <person name="Cho B.-K."/>
        </authorList>
    </citation>
    <scope>NUCLEOTIDE SEQUENCE [LARGE SCALE GENOMIC DNA]</scope>
    <source>
        <strain evidence="2 3">ATCC 12769</strain>
    </source>
</reference>
<protein>
    <submittedName>
        <fullName evidence="2">DUF4245 domain-containing protein</fullName>
    </submittedName>
</protein>
<keyword evidence="1" id="KW-1133">Transmembrane helix</keyword>
<proteinExistence type="predicted"/>
<dbReference type="Pfam" id="PF14030">
    <property type="entry name" value="DUF4245"/>
    <property type="match status" value="1"/>
</dbReference>
<dbReference type="OrthoDB" id="5146801at2"/>
<keyword evidence="1" id="KW-0812">Transmembrane</keyword>
<evidence type="ECO:0000313" key="3">
    <source>
        <dbReference type="Proteomes" id="UP000326178"/>
    </source>
</evidence>
<sequence length="187" mass="20006">MASKRGKQTVRDMILSMLVITAVAGVVYLFIPHDDKADPIKAVDYRVELTTARRAAPYPVVAPDGLAEGWRPTSVSYEGHRGAGWHLGYLDPDNRYVAVEQSTLPAKKYVAKVSHGAEDTGRTREVSGKSWEVWEGAKYDALVLHAEGVTTVVTGSAPAERLEQMAAALSPDAEAPAVTTSGAPAAF</sequence>